<dbReference type="AlphaFoldDB" id="A0AAW9QBY9"/>
<dbReference type="Proteomes" id="UP001336250">
    <property type="component" value="Unassembled WGS sequence"/>
</dbReference>
<proteinExistence type="inferred from homology"/>
<dbReference type="GO" id="GO:0015344">
    <property type="term" value="F:siderophore uptake transmembrane transporter activity"/>
    <property type="evidence" value="ECO:0007669"/>
    <property type="project" value="TreeGrafter"/>
</dbReference>
<dbReference type="Gene3D" id="2.40.170.20">
    <property type="entry name" value="TonB-dependent receptor, beta-barrel domain"/>
    <property type="match status" value="1"/>
</dbReference>
<dbReference type="InterPro" id="IPR012910">
    <property type="entry name" value="Plug_dom"/>
</dbReference>
<keyword evidence="5" id="KW-0812">Transmembrane</keyword>
<evidence type="ECO:0000256" key="10">
    <source>
        <dbReference type="RuleBase" id="RU003357"/>
    </source>
</evidence>
<keyword evidence="7 10" id="KW-0472">Membrane</keyword>
<dbReference type="GO" id="GO:0009279">
    <property type="term" value="C:cell outer membrane"/>
    <property type="evidence" value="ECO:0007669"/>
    <property type="project" value="UniProtKB-SubCell"/>
</dbReference>
<reference evidence="14 15" key="1">
    <citation type="submission" date="2024-02" db="EMBL/GenBank/DDBJ databases">
        <title>Genome sequence of Aquincola sp. MAHUQ-54.</title>
        <authorList>
            <person name="Huq M.A."/>
        </authorList>
    </citation>
    <scope>NUCLEOTIDE SEQUENCE [LARGE SCALE GENOMIC DNA]</scope>
    <source>
        <strain evidence="14 15">MAHUQ-54</strain>
    </source>
</reference>
<accession>A0AAW9QBY9</accession>
<evidence type="ECO:0000256" key="3">
    <source>
        <dbReference type="ARBA" id="ARBA00022448"/>
    </source>
</evidence>
<keyword evidence="4" id="KW-1134">Transmembrane beta strand</keyword>
<evidence type="ECO:0000313" key="14">
    <source>
        <dbReference type="EMBL" id="MEF7612752.1"/>
    </source>
</evidence>
<dbReference type="SUPFAM" id="SSF56935">
    <property type="entry name" value="Porins"/>
    <property type="match status" value="1"/>
</dbReference>
<feature type="region of interest" description="Disordered" evidence="11">
    <location>
        <begin position="1"/>
        <end position="20"/>
    </location>
</feature>
<organism evidence="14 15">
    <name type="scientific">Aquincola agrisoli</name>
    <dbReference type="NCBI Taxonomy" id="3119538"/>
    <lineage>
        <taxon>Bacteria</taxon>
        <taxon>Pseudomonadati</taxon>
        <taxon>Pseudomonadota</taxon>
        <taxon>Betaproteobacteria</taxon>
        <taxon>Burkholderiales</taxon>
        <taxon>Sphaerotilaceae</taxon>
        <taxon>Aquincola</taxon>
    </lineage>
</organism>
<evidence type="ECO:0000259" key="12">
    <source>
        <dbReference type="Pfam" id="PF00593"/>
    </source>
</evidence>
<dbReference type="InterPro" id="IPR037066">
    <property type="entry name" value="Plug_dom_sf"/>
</dbReference>
<comment type="caution">
    <text evidence="14">The sequence shown here is derived from an EMBL/GenBank/DDBJ whole genome shotgun (WGS) entry which is preliminary data.</text>
</comment>
<name>A0AAW9QBY9_9BURK</name>
<dbReference type="PANTHER" id="PTHR30069">
    <property type="entry name" value="TONB-DEPENDENT OUTER MEMBRANE RECEPTOR"/>
    <property type="match status" value="1"/>
</dbReference>
<dbReference type="PANTHER" id="PTHR30069:SF40">
    <property type="entry name" value="TONB-DEPENDENT RECEPTOR NMB0964-RELATED"/>
    <property type="match status" value="1"/>
</dbReference>
<gene>
    <name evidence="14" type="ORF">V4F39_02440</name>
</gene>
<comment type="similarity">
    <text evidence="2 10">Belongs to the TonB-dependent receptor family.</text>
</comment>
<keyword evidence="8 14" id="KW-0675">Receptor</keyword>
<dbReference type="EMBL" id="JAZIBG010000009">
    <property type="protein sequence ID" value="MEF7612752.1"/>
    <property type="molecule type" value="Genomic_DNA"/>
</dbReference>
<protein>
    <submittedName>
        <fullName evidence="14">TonB-dependent receptor</fullName>
    </submittedName>
</protein>
<evidence type="ECO:0000256" key="9">
    <source>
        <dbReference type="ARBA" id="ARBA00023237"/>
    </source>
</evidence>
<keyword evidence="15" id="KW-1185">Reference proteome</keyword>
<evidence type="ECO:0000256" key="5">
    <source>
        <dbReference type="ARBA" id="ARBA00022692"/>
    </source>
</evidence>
<evidence type="ECO:0000256" key="4">
    <source>
        <dbReference type="ARBA" id="ARBA00022452"/>
    </source>
</evidence>
<evidence type="ECO:0000256" key="11">
    <source>
        <dbReference type="SAM" id="MobiDB-lite"/>
    </source>
</evidence>
<evidence type="ECO:0000256" key="2">
    <source>
        <dbReference type="ARBA" id="ARBA00009810"/>
    </source>
</evidence>
<evidence type="ECO:0000256" key="8">
    <source>
        <dbReference type="ARBA" id="ARBA00023170"/>
    </source>
</evidence>
<dbReference type="InterPro" id="IPR000531">
    <property type="entry name" value="Beta-barrel_TonB"/>
</dbReference>
<keyword evidence="6 10" id="KW-0798">TonB box</keyword>
<evidence type="ECO:0000259" key="13">
    <source>
        <dbReference type="Pfam" id="PF07715"/>
    </source>
</evidence>
<evidence type="ECO:0000256" key="6">
    <source>
        <dbReference type="ARBA" id="ARBA00023077"/>
    </source>
</evidence>
<keyword evidence="9" id="KW-0998">Cell outer membrane</keyword>
<dbReference type="Pfam" id="PF00593">
    <property type="entry name" value="TonB_dep_Rec_b-barrel"/>
    <property type="match status" value="1"/>
</dbReference>
<sequence>MQHDCESKPAPAEAARARRRLPWPALVVAAGVLAEGARAAPQPPELPASGAAPAEPSVTVTVTGSRNAPPPQGAGPHSVLSGPGLRGRVSSTLGATLQDELGVGNASFGPNVGLPVIRGQGGSRTRVMQGGLGTHDASSVSADHGVMVEPALAEHIVVHRGPAAVRFGGSAIGGAVEIDEQRIPMRRPARLRSRAEARAGTDGRLGLVRLDGPAGESLAWHVDVHGRHSPRTRIPGWALDEAAIREQFQLVNGRNTRGHIDNTDARTEGGALALSRVYGDGAFGLSVSRLSQGYGIPPGAHSHGPGAPGAAVPEERVRIQAQQRRVDFQGEFDLPAEAAPQLRVRLTHVDYGHDEVDGGLVTTRFRNRVLEGRAELDHAWAASGSGTLGLQWQDRLFSALGQEAFVPRTRVRSVGVFAVERVGWGRWQLEGGLRAEYQESRPPDTFPIEALGGEVPLQTRRFWPGSLSLALQRAYGAPATAAAPEQAVPAAAPGGSVTLTHWRVSRAPDVQELYAGGPHIATRSFDLGNTGLDIEKLIGWDLGWQHAQGRVSWRANAYRYHSDSYIYQRSLGWFYRPEEGKATLLCVRLDHCLPATKYEQAPARLHGYEAELAYRLPWAAAGDPRLVLFSDAVRARLDGGHDVPRMPPQRYGLSLQVQQGAWFGDLRATRARAQRRPGENETATKGYFQLNANLRWSTRLDGGRLLSLFLAGRNLTDQAIRNSASFIRNYAPEPGRSVHAGLEVRL</sequence>
<comment type="subcellular location">
    <subcellularLocation>
        <location evidence="1">Cell outer membrane</location>
        <topology evidence="1">Multi-pass membrane protein</topology>
    </subcellularLocation>
</comment>
<dbReference type="InterPro" id="IPR039426">
    <property type="entry name" value="TonB-dep_rcpt-like"/>
</dbReference>
<evidence type="ECO:0000256" key="7">
    <source>
        <dbReference type="ARBA" id="ARBA00023136"/>
    </source>
</evidence>
<feature type="region of interest" description="Disordered" evidence="11">
    <location>
        <begin position="38"/>
        <end position="87"/>
    </location>
</feature>
<evidence type="ECO:0000313" key="15">
    <source>
        <dbReference type="Proteomes" id="UP001336250"/>
    </source>
</evidence>
<feature type="domain" description="TonB-dependent receptor-like beta-barrel" evidence="12">
    <location>
        <begin position="278"/>
        <end position="715"/>
    </location>
</feature>
<dbReference type="InterPro" id="IPR036942">
    <property type="entry name" value="Beta-barrel_TonB_sf"/>
</dbReference>
<dbReference type="GO" id="GO:0044718">
    <property type="term" value="P:siderophore transmembrane transport"/>
    <property type="evidence" value="ECO:0007669"/>
    <property type="project" value="TreeGrafter"/>
</dbReference>
<dbReference type="RefSeq" id="WP_332287646.1">
    <property type="nucleotide sequence ID" value="NZ_JAZIBG010000009.1"/>
</dbReference>
<keyword evidence="3" id="KW-0813">Transport</keyword>
<evidence type="ECO:0000256" key="1">
    <source>
        <dbReference type="ARBA" id="ARBA00004571"/>
    </source>
</evidence>
<dbReference type="Gene3D" id="2.170.130.10">
    <property type="entry name" value="TonB-dependent receptor, plug domain"/>
    <property type="match status" value="1"/>
</dbReference>
<feature type="domain" description="TonB-dependent receptor plug" evidence="13">
    <location>
        <begin position="78"/>
        <end position="175"/>
    </location>
</feature>
<dbReference type="Pfam" id="PF07715">
    <property type="entry name" value="Plug"/>
    <property type="match status" value="1"/>
</dbReference>